<organism evidence="2 3">
    <name type="scientific">Dubosiella newyorkensis</name>
    <dbReference type="NCBI Taxonomy" id="1862672"/>
    <lineage>
        <taxon>Bacteria</taxon>
        <taxon>Bacillati</taxon>
        <taxon>Bacillota</taxon>
        <taxon>Erysipelotrichia</taxon>
        <taxon>Erysipelotrichales</taxon>
        <taxon>Erysipelotrichaceae</taxon>
        <taxon>Dubosiella</taxon>
    </lineage>
</organism>
<evidence type="ECO:0000256" key="1">
    <source>
        <dbReference type="SAM" id="Coils"/>
    </source>
</evidence>
<dbReference type="InterPro" id="IPR036689">
    <property type="entry name" value="ESAT-6-like_sf"/>
</dbReference>
<dbReference type="Proteomes" id="UP000186705">
    <property type="component" value="Unassembled WGS sequence"/>
</dbReference>
<proteinExistence type="predicted"/>
<evidence type="ECO:0008006" key="4">
    <source>
        <dbReference type="Google" id="ProtNLM"/>
    </source>
</evidence>
<dbReference type="RefSeq" id="WP_076340354.1">
    <property type="nucleotide sequence ID" value="NZ_CAJTMI010000007.1"/>
</dbReference>
<dbReference type="EMBL" id="MPKA01000021">
    <property type="protein sequence ID" value="OLU47952.1"/>
    <property type="molecule type" value="Genomic_DNA"/>
</dbReference>
<feature type="coiled-coil region" evidence="1">
    <location>
        <begin position="4"/>
        <end position="31"/>
    </location>
</feature>
<dbReference type="Pfam" id="PF06013">
    <property type="entry name" value="WXG100"/>
    <property type="match status" value="1"/>
</dbReference>
<protein>
    <recommendedName>
        <fullName evidence="4">ESAT-6-like protein</fullName>
    </recommendedName>
</protein>
<dbReference type="AlphaFoldDB" id="A0A1U7NQN7"/>
<sequence>MSQLKISAADLQQYAAQLKNMEQEMNAIFLSIEAKMHDVQSFWTSPASSRLMEEFSRLHPVFDTYVQTIENHANYLSQTALAYEENETIMENAFHA</sequence>
<dbReference type="InterPro" id="IPR010310">
    <property type="entry name" value="T7SS_ESAT-6-like"/>
</dbReference>
<dbReference type="OrthoDB" id="1768683at2"/>
<dbReference type="GeneID" id="78274442"/>
<dbReference type="Gene3D" id="1.10.287.1060">
    <property type="entry name" value="ESAT-6-like"/>
    <property type="match status" value="1"/>
</dbReference>
<dbReference type="STRING" id="1862672.BO225_00535"/>
<accession>A0A1U7NQN7</accession>
<evidence type="ECO:0000313" key="3">
    <source>
        <dbReference type="Proteomes" id="UP000186705"/>
    </source>
</evidence>
<keyword evidence="3" id="KW-1185">Reference proteome</keyword>
<name>A0A1U7NQN7_9FIRM</name>
<reference evidence="2 3" key="1">
    <citation type="submission" date="2016-11" db="EMBL/GenBank/DDBJ databases">
        <title>Description of two novel members of the family Erysipelotrichaceae: Ileibacterium lipovorans gen. nov., sp. nov. and Dubosiella newyorkensis, gen. nov., sp. nov.</title>
        <authorList>
            <person name="Cox L.M."/>
            <person name="Sohn J."/>
            <person name="Tyrrell K.L."/>
            <person name="Citron D.M."/>
            <person name="Lawson P.A."/>
            <person name="Patel N.B."/>
            <person name="Iizumi T."/>
            <person name="Perez-Perez G.I."/>
            <person name="Goldstein E.J."/>
            <person name="Blaser M.J."/>
        </authorList>
    </citation>
    <scope>NUCLEOTIDE SEQUENCE [LARGE SCALE GENOMIC DNA]</scope>
    <source>
        <strain evidence="2 3">NYU-BL-A4</strain>
    </source>
</reference>
<keyword evidence="1" id="KW-0175">Coiled coil</keyword>
<comment type="caution">
    <text evidence="2">The sequence shown here is derived from an EMBL/GenBank/DDBJ whole genome shotgun (WGS) entry which is preliminary data.</text>
</comment>
<gene>
    <name evidence="2" type="ORF">BO225_00535</name>
</gene>
<evidence type="ECO:0000313" key="2">
    <source>
        <dbReference type="EMBL" id="OLU47952.1"/>
    </source>
</evidence>
<dbReference type="SUPFAM" id="SSF140453">
    <property type="entry name" value="EsxAB dimer-like"/>
    <property type="match status" value="1"/>
</dbReference>